<organism evidence="13 14">
    <name type="scientific">Anaeramoeba ignava</name>
    <name type="common">Anaerobic marine amoeba</name>
    <dbReference type="NCBI Taxonomy" id="1746090"/>
    <lineage>
        <taxon>Eukaryota</taxon>
        <taxon>Metamonada</taxon>
        <taxon>Anaeramoebidae</taxon>
        <taxon>Anaeramoeba</taxon>
    </lineage>
</organism>
<protein>
    <recommendedName>
        <fullName evidence="4">rhomboid protease</fullName>
        <ecNumber evidence="4">3.4.21.105</ecNumber>
    </recommendedName>
</protein>
<keyword evidence="8 11" id="KW-0720">Serine protease</keyword>
<keyword evidence="10 11" id="KW-0472">Membrane</keyword>
<keyword evidence="14" id="KW-1185">Reference proteome</keyword>
<dbReference type="PANTHER" id="PTHR22936">
    <property type="entry name" value="RHOMBOID-RELATED"/>
    <property type="match status" value="1"/>
</dbReference>
<keyword evidence="6 11" id="KW-0812">Transmembrane</keyword>
<feature type="transmembrane region" description="Helical" evidence="11">
    <location>
        <begin position="200"/>
        <end position="225"/>
    </location>
</feature>
<evidence type="ECO:0000256" key="1">
    <source>
        <dbReference type="ARBA" id="ARBA00000156"/>
    </source>
</evidence>
<evidence type="ECO:0000256" key="4">
    <source>
        <dbReference type="ARBA" id="ARBA00013039"/>
    </source>
</evidence>
<evidence type="ECO:0000256" key="11">
    <source>
        <dbReference type="RuleBase" id="RU362115"/>
    </source>
</evidence>
<dbReference type="AlphaFoldDB" id="A0A9Q0R8F1"/>
<evidence type="ECO:0000256" key="8">
    <source>
        <dbReference type="ARBA" id="ARBA00022825"/>
    </source>
</evidence>
<gene>
    <name evidence="13" type="ORF">M0811_02214</name>
</gene>
<dbReference type="OrthoDB" id="2146116at2759"/>
<keyword evidence="9 11" id="KW-1133">Transmembrane helix</keyword>
<feature type="transmembrane region" description="Helical" evidence="11">
    <location>
        <begin position="317"/>
        <end position="335"/>
    </location>
</feature>
<dbReference type="EMBL" id="JAPDFW010000103">
    <property type="protein sequence ID" value="KAJ5069644.1"/>
    <property type="molecule type" value="Genomic_DNA"/>
</dbReference>
<dbReference type="InterPro" id="IPR035952">
    <property type="entry name" value="Rhomboid-like_sf"/>
</dbReference>
<dbReference type="Proteomes" id="UP001149090">
    <property type="component" value="Unassembled WGS sequence"/>
</dbReference>
<evidence type="ECO:0000313" key="13">
    <source>
        <dbReference type="EMBL" id="KAJ5069644.1"/>
    </source>
</evidence>
<dbReference type="GO" id="GO:0004252">
    <property type="term" value="F:serine-type endopeptidase activity"/>
    <property type="evidence" value="ECO:0007669"/>
    <property type="project" value="InterPro"/>
</dbReference>
<feature type="transmembrane region" description="Helical" evidence="11">
    <location>
        <begin position="291"/>
        <end position="311"/>
    </location>
</feature>
<keyword evidence="7 11" id="KW-0378">Hydrolase</keyword>
<evidence type="ECO:0000256" key="2">
    <source>
        <dbReference type="ARBA" id="ARBA00004141"/>
    </source>
</evidence>
<feature type="transmembrane region" description="Helical" evidence="11">
    <location>
        <begin position="237"/>
        <end position="255"/>
    </location>
</feature>
<evidence type="ECO:0000256" key="9">
    <source>
        <dbReference type="ARBA" id="ARBA00022989"/>
    </source>
</evidence>
<dbReference type="SUPFAM" id="SSF144091">
    <property type="entry name" value="Rhomboid-like"/>
    <property type="match status" value="1"/>
</dbReference>
<feature type="transmembrane region" description="Helical" evidence="11">
    <location>
        <begin position="342"/>
        <end position="363"/>
    </location>
</feature>
<evidence type="ECO:0000256" key="10">
    <source>
        <dbReference type="ARBA" id="ARBA00023136"/>
    </source>
</evidence>
<feature type="transmembrane region" description="Helical" evidence="11">
    <location>
        <begin position="143"/>
        <end position="161"/>
    </location>
</feature>
<evidence type="ECO:0000259" key="12">
    <source>
        <dbReference type="Pfam" id="PF01694"/>
    </source>
</evidence>
<keyword evidence="5 11" id="KW-0645">Protease</keyword>
<dbReference type="EC" id="3.4.21.105" evidence="4"/>
<sequence length="392" mass="44617">MIDFNKKSLILSINKQPQIQKNKTLQTFGNNPSIIYQQKKHSHYNSFQLIKLSSFSENEDQEIENESTLQEQNHKELWSHVDLSNESNDELGQSEKISKSNNSNLNTKSKRYKFSSFKVTNVAEIQMGLDNENLIVKTYPPSVMIFLTICQIIILIIEVIYNHGFAPLSQNPFFGPSAMTLVELGAKYTPKIRQGQFYRFYLAIFLHAGIIHLVLNLWFQIIYGFQLERYFGGLRIAIIYFLTGISGNLLSAIFLPNVVSVGSSSALFGLLGFMVVDLSRNWKMIESPKRGLIRLLIVILTSFITGLFPIIDNFSHLGGFIMGIMAGALFLPNIADKKIKKINLIIALICICLYFIIGFSIFYKNINGSEWCKVCTYLNCIPIKNWCDSLNN</sequence>
<evidence type="ECO:0000313" key="14">
    <source>
        <dbReference type="Proteomes" id="UP001149090"/>
    </source>
</evidence>
<dbReference type="GO" id="GO:0006508">
    <property type="term" value="P:proteolysis"/>
    <property type="evidence" value="ECO:0007669"/>
    <property type="project" value="UniProtKB-KW"/>
</dbReference>
<dbReference type="Pfam" id="PF01694">
    <property type="entry name" value="Rhomboid"/>
    <property type="match status" value="1"/>
</dbReference>
<feature type="domain" description="Peptidase S54 rhomboid" evidence="12">
    <location>
        <begin position="195"/>
        <end position="332"/>
    </location>
</feature>
<comment type="similarity">
    <text evidence="3 11">Belongs to the peptidase S54 family.</text>
</comment>
<dbReference type="OMA" id="SCSWCHY"/>
<proteinExistence type="inferred from homology"/>
<dbReference type="PANTHER" id="PTHR22936:SF69">
    <property type="entry name" value="RHOMBOID-LIKE PROTEIN"/>
    <property type="match status" value="1"/>
</dbReference>
<comment type="subcellular location">
    <subcellularLocation>
        <location evidence="2 11">Membrane</location>
        <topology evidence="2 11">Multi-pass membrane protein</topology>
    </subcellularLocation>
</comment>
<evidence type="ECO:0000256" key="5">
    <source>
        <dbReference type="ARBA" id="ARBA00022670"/>
    </source>
</evidence>
<comment type="function">
    <text evidence="11">Serine protease involved in intramembrane proteolysis.</text>
</comment>
<evidence type="ECO:0000256" key="3">
    <source>
        <dbReference type="ARBA" id="ARBA00009045"/>
    </source>
</evidence>
<name>A0A9Q0R8F1_ANAIG</name>
<evidence type="ECO:0000256" key="7">
    <source>
        <dbReference type="ARBA" id="ARBA00022801"/>
    </source>
</evidence>
<reference evidence="13" key="1">
    <citation type="submission" date="2022-10" db="EMBL/GenBank/DDBJ databases">
        <title>Novel sulphate-reducing endosymbionts in the free-living metamonad Anaeramoeba.</title>
        <authorList>
            <person name="Jerlstrom-Hultqvist J."/>
            <person name="Cepicka I."/>
            <person name="Gallot-Lavallee L."/>
            <person name="Salas-Leiva D."/>
            <person name="Curtis B.A."/>
            <person name="Zahonova K."/>
            <person name="Pipaliya S."/>
            <person name="Dacks J."/>
            <person name="Roger A.J."/>
        </authorList>
    </citation>
    <scope>NUCLEOTIDE SEQUENCE</scope>
    <source>
        <strain evidence="13">BMAN</strain>
    </source>
</reference>
<feature type="transmembrane region" description="Helical" evidence="11">
    <location>
        <begin position="261"/>
        <end position="279"/>
    </location>
</feature>
<evidence type="ECO:0000256" key="6">
    <source>
        <dbReference type="ARBA" id="ARBA00022692"/>
    </source>
</evidence>
<accession>A0A9Q0R8F1</accession>
<dbReference type="Gene3D" id="1.20.1540.10">
    <property type="entry name" value="Rhomboid-like"/>
    <property type="match status" value="1"/>
</dbReference>
<dbReference type="InterPro" id="IPR022764">
    <property type="entry name" value="Peptidase_S54_rhomboid_dom"/>
</dbReference>
<dbReference type="GO" id="GO:0016020">
    <property type="term" value="C:membrane"/>
    <property type="evidence" value="ECO:0007669"/>
    <property type="project" value="UniProtKB-SubCell"/>
</dbReference>
<comment type="catalytic activity">
    <reaction evidence="1 11">
        <text>Cleaves type-1 transmembrane domains using a catalytic dyad composed of serine and histidine that are contributed by different transmembrane domains.</text>
        <dbReference type="EC" id="3.4.21.105"/>
    </reaction>
</comment>
<comment type="caution">
    <text evidence="13">The sequence shown here is derived from an EMBL/GenBank/DDBJ whole genome shotgun (WGS) entry which is preliminary data.</text>
</comment>
<dbReference type="InterPro" id="IPR002610">
    <property type="entry name" value="Peptidase_S54_rhomboid-like"/>
</dbReference>